<protein>
    <submittedName>
        <fullName evidence="5">3'-5' exonuclease</fullName>
    </submittedName>
</protein>
<evidence type="ECO:0000256" key="3">
    <source>
        <dbReference type="ARBA" id="ARBA00022839"/>
    </source>
</evidence>
<dbReference type="SMART" id="SM00479">
    <property type="entry name" value="EXOIII"/>
    <property type="match status" value="1"/>
</dbReference>
<evidence type="ECO:0000313" key="5">
    <source>
        <dbReference type="EMBL" id="GAA5173751.1"/>
    </source>
</evidence>
<dbReference type="EMBL" id="BAABKI010000013">
    <property type="protein sequence ID" value="GAA5173751.1"/>
    <property type="molecule type" value="Genomic_DNA"/>
</dbReference>
<keyword evidence="2" id="KW-0378">Hydrolase</keyword>
<evidence type="ECO:0000256" key="1">
    <source>
        <dbReference type="ARBA" id="ARBA00022722"/>
    </source>
</evidence>
<comment type="caution">
    <text evidence="5">The sequence shown here is derived from an EMBL/GenBank/DDBJ whole genome shotgun (WGS) entry which is preliminary data.</text>
</comment>
<dbReference type="InterPro" id="IPR036397">
    <property type="entry name" value="RNaseH_sf"/>
</dbReference>
<keyword evidence="3 5" id="KW-0269">Exonuclease</keyword>
<dbReference type="PANTHER" id="PTHR30231">
    <property type="entry name" value="DNA POLYMERASE III SUBUNIT EPSILON"/>
    <property type="match status" value="1"/>
</dbReference>
<dbReference type="InterPro" id="IPR012337">
    <property type="entry name" value="RNaseH-like_sf"/>
</dbReference>
<dbReference type="PANTHER" id="PTHR30231:SF4">
    <property type="entry name" value="PROTEIN NEN2"/>
    <property type="match status" value="1"/>
</dbReference>
<organism evidence="5 6">
    <name type="scientific">Modicisalibacter zincidurans</name>
    <dbReference type="NCBI Taxonomy" id="1178777"/>
    <lineage>
        <taxon>Bacteria</taxon>
        <taxon>Pseudomonadati</taxon>
        <taxon>Pseudomonadota</taxon>
        <taxon>Gammaproteobacteria</taxon>
        <taxon>Oceanospirillales</taxon>
        <taxon>Halomonadaceae</taxon>
        <taxon>Modicisalibacter</taxon>
    </lineage>
</organism>
<reference evidence="6" key="1">
    <citation type="journal article" date="2019" name="Int. J. Syst. Evol. Microbiol.">
        <title>The Global Catalogue of Microorganisms (GCM) 10K type strain sequencing project: providing services to taxonomists for standard genome sequencing and annotation.</title>
        <authorList>
            <consortium name="The Broad Institute Genomics Platform"/>
            <consortium name="The Broad Institute Genome Sequencing Center for Infectious Disease"/>
            <person name="Wu L."/>
            <person name="Ma J."/>
        </authorList>
    </citation>
    <scope>NUCLEOTIDE SEQUENCE [LARGE SCALE GENOMIC DNA]</scope>
    <source>
        <strain evidence="6">JCM 18472</strain>
    </source>
</reference>
<dbReference type="Proteomes" id="UP001500074">
    <property type="component" value="Unassembled WGS sequence"/>
</dbReference>
<evidence type="ECO:0000259" key="4">
    <source>
        <dbReference type="SMART" id="SM00479"/>
    </source>
</evidence>
<proteinExistence type="predicted"/>
<dbReference type="Gene3D" id="3.30.420.10">
    <property type="entry name" value="Ribonuclease H-like superfamily/Ribonuclease H"/>
    <property type="match status" value="1"/>
</dbReference>
<dbReference type="CDD" id="cd06127">
    <property type="entry name" value="DEDDh"/>
    <property type="match status" value="1"/>
</dbReference>
<evidence type="ECO:0000313" key="6">
    <source>
        <dbReference type="Proteomes" id="UP001500074"/>
    </source>
</evidence>
<feature type="domain" description="Exonuclease" evidence="4">
    <location>
        <begin position="51"/>
        <end position="232"/>
    </location>
</feature>
<keyword evidence="1" id="KW-0540">Nuclease</keyword>
<dbReference type="NCBIfam" id="NF006602">
    <property type="entry name" value="PRK09146.1"/>
    <property type="match status" value="1"/>
</dbReference>
<gene>
    <name evidence="5" type="ORF">GCM10023342_13200</name>
</gene>
<evidence type="ECO:0000256" key="2">
    <source>
        <dbReference type="ARBA" id="ARBA00022801"/>
    </source>
</evidence>
<keyword evidence="6" id="KW-1185">Reference proteome</keyword>
<dbReference type="Pfam" id="PF00929">
    <property type="entry name" value="RNase_T"/>
    <property type="match status" value="1"/>
</dbReference>
<accession>A0ABP9R9X7</accession>
<sequence length="242" mass="27759">MVMRLFSRLRQQVPDWPAYLASRASRTRDPRLARYYAAGTPEAATPIGDVPLVALDIETTGLDASRHAIVSIGLIAFTLERIRLSEARYWVVAPRRPLSAESVTFHHITHSEVANAPDLEAILDELLACLAGRLAVVHYRPIEREFLDSAIHERIDEHLLFPMIDTMSLEALRHRRRRWLWLRRLVGRPPASVRLHESRQRYNLPAYTGHHALSDALATAELLQAQVARHYSWQTPVSTFWR</sequence>
<dbReference type="RefSeq" id="WP_422723632.1">
    <property type="nucleotide sequence ID" value="NZ_BAABKI010000013.1"/>
</dbReference>
<dbReference type="InterPro" id="IPR013520">
    <property type="entry name" value="Ribonucl_H"/>
</dbReference>
<name>A0ABP9R9X7_9GAMM</name>
<dbReference type="SUPFAM" id="SSF53098">
    <property type="entry name" value="Ribonuclease H-like"/>
    <property type="match status" value="1"/>
</dbReference>
<dbReference type="GO" id="GO:0004527">
    <property type="term" value="F:exonuclease activity"/>
    <property type="evidence" value="ECO:0007669"/>
    <property type="project" value="UniProtKB-KW"/>
</dbReference>